<feature type="compositionally biased region" description="Acidic residues" evidence="2">
    <location>
        <begin position="672"/>
        <end position="683"/>
    </location>
</feature>
<feature type="region of interest" description="Disordered" evidence="2">
    <location>
        <begin position="672"/>
        <end position="827"/>
    </location>
</feature>
<feature type="compositionally biased region" description="Acidic residues" evidence="2">
    <location>
        <begin position="80"/>
        <end position="127"/>
    </location>
</feature>
<feature type="region of interest" description="Disordered" evidence="2">
    <location>
        <begin position="29"/>
        <end position="140"/>
    </location>
</feature>
<evidence type="ECO:0000313" key="4">
    <source>
        <dbReference type="Proteomes" id="UP001217918"/>
    </source>
</evidence>
<dbReference type="EMBL" id="JAQQPM010000001">
    <property type="protein sequence ID" value="KAK2067306.1"/>
    <property type="molecule type" value="Genomic_DNA"/>
</dbReference>
<feature type="compositionally biased region" description="Low complexity" evidence="2">
    <location>
        <begin position="773"/>
        <end position="801"/>
    </location>
</feature>
<sequence length="879" mass="97467">MHCYRLPNEGLWLANFDMESLLTHREMESDEDSAIWGGSSNSRRADITASGVFGNPIDLSSDDDGDESATDTTDGANDAIEIEDHEEVDPDEGVGNPDETEEESDEHGGDDEDEDEDEDEDDEDEDGNGPQEQQPPISGECNHVDCVLERALEQARTDRLRTRLATNKLQHEQDLDKHRATIDRLKLSIEKLNEEVERLRRAREKGHRSSKKTWLQLFCGNTDNMDEDNGEIPYEKIYKRFCREENMSPLLHKTHPDIRLVRGLDTDEAEEPDEDEDEAELSGQDGTCPPGRRRRRRRRRRGPQTILLPSRFDFAGSPVAIQLCIMQRIFLDTMDFRGQLVHCFTRLHPFRRPQRTVVQEVDGTLKPNVPRRFILSSGLTHADLDQDGLEPKMVLAPLAVCRQWCFFFTHAFYGLNTFAFSSLGELGAFCAGIGPARLERVRHMELTWVGSQSLVSARYLEATPSGGEKERWMSLRTLPLAYLPEAKMLRSLVVHLDETGPTVIRRAYEPRPLMALGDGRTDGQPNGRMTRNLHTLQGLDHIHTLRGMCFVRFYDFHGARPAAHGRERSAVRDSSFSEMITRLTSQKVVPARDLTVRHGLRPLFAAAGGNPTVQSWLPDEEHFAFVESFYPQDPRPDGSDAWDSIRKRKDARMEESEDDAEMEDDALQVIEEEDTSESDDDDAGLPRDAPSDVPDDDMNENDNQPSPDLDMEMLDSADAYENAPAQDRDMGGTHTPIHTPTPLTGTNSDAGDSLFVPQTSACPARTPTPGSKSSQTATTSPAVAAPPRQTSGSSPRSGPPAAHRRLSALNPTRRGRQVGMGAAAQPRLISPQDVGMVFDLTGDDDGELDGRGCGAAAAAAVGVKAESESVAGGGGGEMR</sequence>
<feature type="coiled-coil region" evidence="1">
    <location>
        <begin position="168"/>
        <end position="209"/>
    </location>
</feature>
<protein>
    <submittedName>
        <fullName evidence="3">Uncharacterized protein</fullName>
    </submittedName>
</protein>
<organism evidence="3 4">
    <name type="scientific">Phyllachora maydis</name>
    <dbReference type="NCBI Taxonomy" id="1825666"/>
    <lineage>
        <taxon>Eukaryota</taxon>
        <taxon>Fungi</taxon>
        <taxon>Dikarya</taxon>
        <taxon>Ascomycota</taxon>
        <taxon>Pezizomycotina</taxon>
        <taxon>Sordariomycetes</taxon>
        <taxon>Sordariomycetidae</taxon>
        <taxon>Phyllachorales</taxon>
        <taxon>Phyllachoraceae</taxon>
        <taxon>Phyllachora</taxon>
    </lineage>
</organism>
<accession>A0AAD9MBW1</accession>
<feature type="compositionally biased region" description="Acidic residues" evidence="2">
    <location>
        <begin position="60"/>
        <end position="69"/>
    </location>
</feature>
<feature type="compositionally biased region" description="Acidic residues" evidence="2">
    <location>
        <begin position="266"/>
        <end position="280"/>
    </location>
</feature>
<name>A0AAD9MBW1_9PEZI</name>
<evidence type="ECO:0000256" key="2">
    <source>
        <dbReference type="SAM" id="MobiDB-lite"/>
    </source>
</evidence>
<reference evidence="3" key="1">
    <citation type="journal article" date="2023" name="Mol. Plant Microbe Interact.">
        <title>Elucidating the Obligate Nature and Biological Capacity of an Invasive Fungal Corn Pathogen.</title>
        <authorList>
            <person name="MacCready J.S."/>
            <person name="Roggenkamp E.M."/>
            <person name="Gdanetz K."/>
            <person name="Chilvers M.I."/>
        </authorList>
    </citation>
    <scope>NUCLEOTIDE SEQUENCE</scope>
    <source>
        <strain evidence="3">PM02</strain>
    </source>
</reference>
<keyword evidence="1" id="KW-0175">Coiled coil</keyword>
<feature type="compositionally biased region" description="Low complexity" evidence="2">
    <location>
        <begin position="732"/>
        <end position="746"/>
    </location>
</feature>
<keyword evidence="4" id="KW-1185">Reference proteome</keyword>
<dbReference type="AlphaFoldDB" id="A0AAD9MBW1"/>
<evidence type="ECO:0000313" key="3">
    <source>
        <dbReference type="EMBL" id="KAK2067306.1"/>
    </source>
</evidence>
<proteinExistence type="predicted"/>
<comment type="caution">
    <text evidence="3">The sequence shown here is derived from an EMBL/GenBank/DDBJ whole genome shotgun (WGS) entry which is preliminary data.</text>
</comment>
<feature type="region of interest" description="Disordered" evidence="2">
    <location>
        <begin position="266"/>
        <end position="302"/>
    </location>
</feature>
<dbReference type="Proteomes" id="UP001217918">
    <property type="component" value="Unassembled WGS sequence"/>
</dbReference>
<feature type="compositionally biased region" description="Basic residues" evidence="2">
    <location>
        <begin position="291"/>
        <end position="302"/>
    </location>
</feature>
<evidence type="ECO:0000256" key="1">
    <source>
        <dbReference type="SAM" id="Coils"/>
    </source>
</evidence>
<gene>
    <name evidence="3" type="ORF">P8C59_001059</name>
</gene>